<protein>
    <submittedName>
        <fullName evidence="2">Uncharacterized protein</fullName>
    </submittedName>
</protein>
<proteinExistence type="predicted"/>
<evidence type="ECO:0000313" key="3">
    <source>
        <dbReference type="Proteomes" id="UP000306575"/>
    </source>
</evidence>
<comment type="caution">
    <text evidence="2">The sequence shown here is derived from an EMBL/GenBank/DDBJ whole genome shotgun (WGS) entry which is preliminary data.</text>
</comment>
<accession>A0A4U7N503</accession>
<keyword evidence="1" id="KW-0472">Membrane</keyword>
<evidence type="ECO:0000256" key="1">
    <source>
        <dbReference type="SAM" id="Phobius"/>
    </source>
</evidence>
<feature type="transmembrane region" description="Helical" evidence="1">
    <location>
        <begin position="29"/>
        <end position="47"/>
    </location>
</feature>
<evidence type="ECO:0000313" key="2">
    <source>
        <dbReference type="EMBL" id="TKZ20865.1"/>
    </source>
</evidence>
<dbReference type="EMBL" id="SULI01000008">
    <property type="protein sequence ID" value="TKZ20865.1"/>
    <property type="molecule type" value="Genomic_DNA"/>
</dbReference>
<feature type="transmembrane region" description="Helical" evidence="1">
    <location>
        <begin position="53"/>
        <end position="74"/>
    </location>
</feature>
<keyword evidence="3" id="KW-1185">Reference proteome</keyword>
<gene>
    <name evidence="2" type="ORF">FAP39_08595</name>
</gene>
<dbReference type="Proteomes" id="UP000306575">
    <property type="component" value="Unassembled WGS sequence"/>
</dbReference>
<keyword evidence="1" id="KW-1133">Transmembrane helix</keyword>
<dbReference type="AlphaFoldDB" id="A0A4U7N503"/>
<reference evidence="2 3" key="1">
    <citation type="submission" date="2019-04" db="EMBL/GenBank/DDBJ databases">
        <title>Genome sequence of Pelagicola litoralis CL-ES2.</title>
        <authorList>
            <person name="Cao J."/>
        </authorList>
    </citation>
    <scope>NUCLEOTIDE SEQUENCE [LARGE SCALE GENOMIC DNA]</scope>
    <source>
        <strain evidence="2 3">CL-ES2</strain>
    </source>
</reference>
<keyword evidence="1" id="KW-0812">Transmembrane</keyword>
<organism evidence="2 3">
    <name type="scientific">Shimia litoralis</name>
    <dbReference type="NCBI Taxonomy" id="420403"/>
    <lineage>
        <taxon>Bacteria</taxon>
        <taxon>Pseudomonadati</taxon>
        <taxon>Pseudomonadota</taxon>
        <taxon>Alphaproteobacteria</taxon>
        <taxon>Rhodobacterales</taxon>
        <taxon>Roseobacteraceae</taxon>
    </lineage>
</organism>
<sequence length="164" mass="17919">MTVAAHTMAVTSNRHAHGLPKGHSMPIRAASVLFGFAFIWAGAGLWLVPGLELAPSVLLTKMFLSIMMVTAGVGMTQIATEKPQCELHFDARHRQVHVVEIKSRGNRHVVQTINYENIARVDVSDTELVMLNEAGKIVVELPLDGPHSRLDAIAHLRSQSLFPA</sequence>
<name>A0A4U7N503_9RHOB</name>